<dbReference type="Proteomes" id="UP000616769">
    <property type="component" value="Unassembled WGS sequence"/>
</dbReference>
<evidence type="ECO:0000313" key="3">
    <source>
        <dbReference type="Proteomes" id="UP000616769"/>
    </source>
</evidence>
<feature type="region of interest" description="Disordered" evidence="1">
    <location>
        <begin position="88"/>
        <end position="140"/>
    </location>
</feature>
<gene>
    <name evidence="2" type="ORF">QR98_0002730</name>
</gene>
<accession>A0A131ZSZ7</accession>
<dbReference type="VEuPathDB" id="VectorBase:SSCA005840"/>
<organism evidence="2 3">
    <name type="scientific">Sarcoptes scabiei</name>
    <name type="common">Itch mite</name>
    <name type="synonym">Acarus scabiei</name>
    <dbReference type="NCBI Taxonomy" id="52283"/>
    <lineage>
        <taxon>Eukaryota</taxon>
        <taxon>Metazoa</taxon>
        <taxon>Ecdysozoa</taxon>
        <taxon>Arthropoda</taxon>
        <taxon>Chelicerata</taxon>
        <taxon>Arachnida</taxon>
        <taxon>Acari</taxon>
        <taxon>Acariformes</taxon>
        <taxon>Sarcoptiformes</taxon>
        <taxon>Astigmata</taxon>
        <taxon>Psoroptidia</taxon>
        <taxon>Sarcoptoidea</taxon>
        <taxon>Sarcoptidae</taxon>
        <taxon>Sarcoptinae</taxon>
        <taxon>Sarcoptes</taxon>
    </lineage>
</organism>
<reference evidence="2 3" key="1">
    <citation type="journal article" date="2015" name="Parasit. Vectors">
        <title>Draft genome of the scabies mite.</title>
        <authorList>
            <person name="Rider S.D.Jr."/>
            <person name="Morgan M.S."/>
            <person name="Arlian L.G."/>
        </authorList>
    </citation>
    <scope>NUCLEOTIDE SEQUENCE [LARGE SCALE GENOMIC DNA]</scope>
    <source>
        <strain evidence="2">Arlian Lab</strain>
    </source>
</reference>
<dbReference type="OrthoDB" id="20839at2759"/>
<protein>
    <submittedName>
        <fullName evidence="2">Uncharacterized protein</fullName>
    </submittedName>
</protein>
<evidence type="ECO:0000256" key="1">
    <source>
        <dbReference type="SAM" id="MobiDB-lite"/>
    </source>
</evidence>
<feature type="region of interest" description="Disordered" evidence="1">
    <location>
        <begin position="1"/>
        <end position="24"/>
    </location>
</feature>
<sequence length="149" mass="17164">MEKKTVLEHRQNRPLSLNDQAKKPKRRLICDGSFSPSQKENGSLEFLQNTPTLRNSSEKLKMVNREDPKTDFSKKKIRWVDVVHSNKSSKLINGLSRPSKRLVRNHNESNSLDNRNSSIRSGSNDPTKKKITNTTSSFANNRYPLRKKC</sequence>
<dbReference type="EMBL" id="JXLN01000335">
    <property type="protein sequence ID" value="KPL97558.1"/>
    <property type="molecule type" value="Genomic_DNA"/>
</dbReference>
<evidence type="ECO:0000313" key="2">
    <source>
        <dbReference type="EMBL" id="KPL97558.1"/>
    </source>
</evidence>
<dbReference type="AlphaFoldDB" id="A0A131ZSZ7"/>
<feature type="compositionally biased region" description="Basic and acidic residues" evidence="1">
    <location>
        <begin position="1"/>
        <end position="11"/>
    </location>
</feature>
<feature type="compositionally biased region" description="Polar residues" evidence="1">
    <location>
        <begin position="108"/>
        <end position="125"/>
    </location>
</feature>
<name>A0A131ZSZ7_SARSC</name>
<comment type="caution">
    <text evidence="2">The sequence shown here is derived from an EMBL/GenBank/DDBJ whole genome shotgun (WGS) entry which is preliminary data.</text>
</comment>
<proteinExistence type="predicted"/>